<gene>
    <name evidence="1" type="ORF">Vadar_010581</name>
</gene>
<name>A0ACB7Z5G2_9ERIC</name>
<proteinExistence type="predicted"/>
<dbReference type="Proteomes" id="UP000828048">
    <property type="component" value="Chromosome 4"/>
</dbReference>
<protein>
    <submittedName>
        <fullName evidence="1">Uncharacterized protein</fullName>
    </submittedName>
</protein>
<keyword evidence="2" id="KW-1185">Reference proteome</keyword>
<reference evidence="1 2" key="1">
    <citation type="journal article" date="2021" name="Hortic Res">
        <title>High-quality reference genome and annotation aids understanding of berry development for evergreen blueberry (Vaccinium darrowii).</title>
        <authorList>
            <person name="Yu J."/>
            <person name="Hulse-Kemp A.M."/>
            <person name="Babiker E."/>
            <person name="Staton M."/>
        </authorList>
    </citation>
    <scope>NUCLEOTIDE SEQUENCE [LARGE SCALE GENOMIC DNA]</scope>
    <source>
        <strain evidence="2">cv. NJ 8807/NJ 8810</strain>
        <tissue evidence="1">Young leaf</tissue>
    </source>
</reference>
<evidence type="ECO:0000313" key="2">
    <source>
        <dbReference type="Proteomes" id="UP000828048"/>
    </source>
</evidence>
<dbReference type="EMBL" id="CM037154">
    <property type="protein sequence ID" value="KAH7860202.1"/>
    <property type="molecule type" value="Genomic_DNA"/>
</dbReference>
<evidence type="ECO:0000313" key="1">
    <source>
        <dbReference type="EMBL" id="KAH7860202.1"/>
    </source>
</evidence>
<sequence length="463" mass="50126">MKLAVFETQVNGDAGMVSQMGSSQEHCILDLEDESLIKHGPNDRGVLYTGAAPNRHYSFSLSLEDCGWKEIWNIMLNRTKKVFSSSKINLLVPCGPLAVLVDLVTGHQGSVFLLSLLGTIPLAERLGWVTEQLAFYTGPTAGGLLIATFGNATELIISIHAMTSGMISVVQQSLLGSILSNMLLANAEINTGLLLVAVMGLLFPAVLHFTRTELNFGKSELALSRFSSCVMLVAYVASLCFQLNGQRNLSVPVNEVESQADGSSDDKEAPEITRWESIIWLLILTALISYLSEYIVHAMEGASVALDIPVAFISVIVLPIVGNAAEHASAVMFAMKDKLDMSLGVVIGSATQISMFGSGHVIFRGYAQDIDEEEQKLNNVDQGSSRDCPVRDEPSENLLISRTAKICAPIYYSLHHGSENRIGFPDLCSHSWFQSAPTTDPCASSQLWWQHVAAATSVMGTEL</sequence>
<accession>A0ACB7Z5G2</accession>
<organism evidence="1 2">
    <name type="scientific">Vaccinium darrowii</name>
    <dbReference type="NCBI Taxonomy" id="229202"/>
    <lineage>
        <taxon>Eukaryota</taxon>
        <taxon>Viridiplantae</taxon>
        <taxon>Streptophyta</taxon>
        <taxon>Embryophyta</taxon>
        <taxon>Tracheophyta</taxon>
        <taxon>Spermatophyta</taxon>
        <taxon>Magnoliopsida</taxon>
        <taxon>eudicotyledons</taxon>
        <taxon>Gunneridae</taxon>
        <taxon>Pentapetalae</taxon>
        <taxon>asterids</taxon>
        <taxon>Ericales</taxon>
        <taxon>Ericaceae</taxon>
        <taxon>Vaccinioideae</taxon>
        <taxon>Vaccinieae</taxon>
        <taxon>Vaccinium</taxon>
    </lineage>
</organism>
<comment type="caution">
    <text evidence="1">The sequence shown here is derived from an EMBL/GenBank/DDBJ whole genome shotgun (WGS) entry which is preliminary data.</text>
</comment>